<sequence length="71" mass="7813">MTDHTYKLVELVGSSPISIDDAIRNAIARAGKTVRNMRWFEVVGTRGHIEDGKVAHFQVTLKVGFTLDDAG</sequence>
<dbReference type="PANTHER" id="PTHR39324:SF1">
    <property type="entry name" value="CALCIUM DODECIN"/>
    <property type="match status" value="1"/>
</dbReference>
<keyword evidence="2" id="KW-1185">Reference proteome</keyword>
<gene>
    <name evidence="1" type="ORF">PQJ73_30670</name>
</gene>
<dbReference type="InterPro" id="IPR036694">
    <property type="entry name" value="Dodecin-like_sf"/>
</dbReference>
<dbReference type="SUPFAM" id="SSF89807">
    <property type="entry name" value="Dodecin-like"/>
    <property type="match status" value="1"/>
</dbReference>
<dbReference type="RefSeq" id="WP_272780883.1">
    <property type="nucleotide sequence ID" value="NZ_JAQQLI010000120.1"/>
</dbReference>
<name>A0ABT5JK06_RHOTP</name>
<dbReference type="InterPro" id="IPR009923">
    <property type="entry name" value="Dodecin"/>
</dbReference>
<dbReference type="Pfam" id="PF07311">
    <property type="entry name" value="Dodecin"/>
    <property type="match status" value="1"/>
</dbReference>
<comment type="caution">
    <text evidence="1">The sequence shown here is derived from an EMBL/GenBank/DDBJ whole genome shotgun (WGS) entry which is preliminary data.</text>
</comment>
<evidence type="ECO:0000313" key="1">
    <source>
        <dbReference type="EMBL" id="MDC7790065.1"/>
    </source>
</evidence>
<organism evidence="1 2">
    <name type="scientific">Rhodoplanes tepidamans</name>
    <name type="common">Rhodoplanes cryptolactis</name>
    <dbReference type="NCBI Taxonomy" id="200616"/>
    <lineage>
        <taxon>Bacteria</taxon>
        <taxon>Pseudomonadati</taxon>
        <taxon>Pseudomonadota</taxon>
        <taxon>Alphaproteobacteria</taxon>
        <taxon>Hyphomicrobiales</taxon>
        <taxon>Nitrobacteraceae</taxon>
        <taxon>Rhodoplanes</taxon>
    </lineage>
</organism>
<dbReference type="Proteomes" id="UP001165652">
    <property type="component" value="Unassembled WGS sequence"/>
</dbReference>
<proteinExistence type="predicted"/>
<dbReference type="NCBIfam" id="NF043052">
    <property type="entry name" value="DodecBact"/>
    <property type="match status" value="1"/>
</dbReference>
<evidence type="ECO:0000313" key="2">
    <source>
        <dbReference type="Proteomes" id="UP001165652"/>
    </source>
</evidence>
<reference evidence="1" key="2">
    <citation type="submission" date="2023-02" db="EMBL/GenBank/DDBJ databases">
        <authorList>
            <person name="Rayyan A."/>
            <person name="Meyer T."/>
            <person name="Kyndt J.A."/>
        </authorList>
    </citation>
    <scope>NUCLEOTIDE SEQUENCE</scope>
    <source>
        <strain evidence="1">DSM 9987</strain>
    </source>
</reference>
<dbReference type="InterPro" id="IPR025543">
    <property type="entry name" value="Dodecin-like"/>
</dbReference>
<dbReference type="EMBL" id="JAQQLI010000120">
    <property type="protein sequence ID" value="MDC7790065.1"/>
    <property type="molecule type" value="Genomic_DNA"/>
</dbReference>
<accession>A0ABT5JK06</accession>
<dbReference type="PANTHER" id="PTHR39324">
    <property type="entry name" value="CALCIUM DODECIN"/>
    <property type="match status" value="1"/>
</dbReference>
<protein>
    <submittedName>
        <fullName evidence="1">Dodecin family protein</fullName>
    </submittedName>
</protein>
<reference evidence="1" key="1">
    <citation type="journal article" date="2023" name="Microbiol Resour">
        <title>Genome Sequences of Rhodoplanes serenus and Two Thermotolerant Strains, Rhodoplanes tepidamans and 'Rhodoplanes cryptolactis,' Further Refine the Genus.</title>
        <authorList>
            <person name="Rayyan A.A."/>
            <person name="Kyndt J.A."/>
        </authorList>
    </citation>
    <scope>NUCLEOTIDE SEQUENCE</scope>
    <source>
        <strain evidence="1">DSM 9987</strain>
    </source>
</reference>
<dbReference type="InterPro" id="IPR050049">
    <property type="entry name" value="Dodecin_bact"/>
</dbReference>
<dbReference type="Gene3D" id="3.30.1660.10">
    <property type="entry name" value="Flavin-binding protein dodecin"/>
    <property type="match status" value="1"/>
</dbReference>